<dbReference type="RefSeq" id="WP_208844580.1">
    <property type="nucleotide sequence ID" value="NZ_CP072134.1"/>
</dbReference>
<sequence length="153" mass="17820">MDKPFQRIGSKSNAHVGSEFELNASQFFQNQDIKLTSNFKIEVGVSKLKKEHAFDLGCAEQKILVECKAHTWTAGGHVPSAKLTVWNEAMYYFFTAPSDFRKILFVQYDFNARRNETLAEYYIRTYQHLIPDDVELWEYNESTKFAFNRLSEG</sequence>
<geneLocation type="plasmid" evidence="1 2">
    <name>unnamed4</name>
</geneLocation>
<accession>A0A975DJE0</accession>
<proteinExistence type="predicted"/>
<dbReference type="Proteomes" id="UP000664904">
    <property type="component" value="Plasmid unnamed4"/>
</dbReference>
<dbReference type="KEGG" id="pxi:J5O05_17530"/>
<organism evidence="1 2">
    <name type="scientific">Pseudoalteromonas xiamenensis</name>
    <dbReference type="NCBI Taxonomy" id="882626"/>
    <lineage>
        <taxon>Bacteria</taxon>
        <taxon>Pseudomonadati</taxon>
        <taxon>Pseudomonadota</taxon>
        <taxon>Gammaproteobacteria</taxon>
        <taxon>Alteromonadales</taxon>
        <taxon>Pseudoalteromonadaceae</taxon>
        <taxon>Pseudoalteromonas</taxon>
    </lineage>
</organism>
<evidence type="ECO:0000313" key="2">
    <source>
        <dbReference type="Proteomes" id="UP000664904"/>
    </source>
</evidence>
<name>A0A975DJE0_9GAMM</name>
<dbReference type="AlphaFoldDB" id="A0A975DJE0"/>
<evidence type="ECO:0000313" key="1">
    <source>
        <dbReference type="EMBL" id="QTH72961.1"/>
    </source>
</evidence>
<keyword evidence="1" id="KW-0614">Plasmid</keyword>
<protein>
    <submittedName>
        <fullName evidence="1">Uncharacterized protein</fullName>
    </submittedName>
</protein>
<reference evidence="1" key="1">
    <citation type="submission" date="2021-03" db="EMBL/GenBank/DDBJ databases">
        <title>Complete Genome of Pseudoalteromonas xiamenensis STKMTI.2, a new potential marine bacterium producing anti-Vibrio compounds.</title>
        <authorList>
            <person name="Handayani D.P."/>
            <person name="Isnansetyo A."/>
            <person name="Istiqomah I."/>
            <person name="Jumina J."/>
        </authorList>
    </citation>
    <scope>NUCLEOTIDE SEQUENCE</scope>
    <source>
        <strain evidence="1">STKMTI.2</strain>
        <plasmid evidence="1">unnamed4</plasmid>
    </source>
</reference>
<dbReference type="EMBL" id="CP072134">
    <property type="protein sequence ID" value="QTH72961.1"/>
    <property type="molecule type" value="Genomic_DNA"/>
</dbReference>
<keyword evidence="2" id="KW-1185">Reference proteome</keyword>
<gene>
    <name evidence="1" type="ORF">J5O05_17530</name>
</gene>